<dbReference type="Pfam" id="PF05645">
    <property type="entry name" value="RNA_pol_Rpc82"/>
    <property type="match status" value="1"/>
</dbReference>
<comment type="subunit">
    <text evidence="2 8">Component of the RNA polymerase III (Pol III) complex consisting of 17 subunits.</text>
</comment>
<dbReference type="GO" id="GO:0005666">
    <property type="term" value="C:RNA polymerase III complex"/>
    <property type="evidence" value="ECO:0007669"/>
    <property type="project" value="UniProtKB-UniRule"/>
</dbReference>
<evidence type="ECO:0000256" key="6">
    <source>
        <dbReference type="ARBA" id="ARBA00023242"/>
    </source>
</evidence>
<dbReference type="InterPro" id="IPR008806">
    <property type="entry name" value="RNA_pol_III_Rpc82_C"/>
</dbReference>
<keyword evidence="5 8" id="KW-0804">Transcription</keyword>
<accession>A0A7D9CW33</accession>
<sequence length="698" mass="79642">MAHPNTMKGLPSDLPPFTRKQSPKSFLYTRVLKNFLGEQAAYIYALLSTNERLSFSRIQQVSCMRPSHLRKILVSLIQMNCCTFYPKSGPPSVQLRPRQHKPREYYYYPKEEGCLKLAYADDIIRTIRGEYSDELPATIIQNVLSVGSLTIRDFLKPIASDKDQCYKVQKAFKLLVDDGWLEPVGKTTFLNMFDLFSATFKKTTSSFNREHPLSKTISQTKRMHMIKEMTYEKFIRLMEGEELHSLLRHSDNPGLMRELVGANYATDAKDKDEDTTELDLAGLINRDLPLTFCFERYLKRLRSAHFASAAKHRVGNISAKIYALVLNHVEERSRDVRSKGIILQRLLANVGQTTVGLNPHKKMEMANKLSLQDQSQSLSVTVPEIYKDLQLRGSKFGITEDDLYGTIYDPANPDAGAKPEKKRPLEPTGSDDDGANKKIRLEDFTNPNPGDGAGMDLGTSLLEMAEGEDDPFGMGMQSSASASSGDPRIMTLLLQHLKLLCSDAREPFLREASPGSFYVPFTELTPLVVKYTFKQYLKQILGSSCLRIFNFVEQEHLTDVKELAKRVLMRESDIRNVLDRMQEFNLIEFQEIPKTQDRSAIRAAFALRSNYRNALSAMKSCLIHNMGEVLESLEDIRFDNKILLDKVSRNDVKGREQELLLAGELKQLQKYYEFERQTLAKFFRLRSAVDVFEFMDGI</sequence>
<dbReference type="Pfam" id="PF22536">
    <property type="entry name" value="WHD_POLR3C"/>
    <property type="match status" value="1"/>
</dbReference>
<comment type="subcellular location">
    <subcellularLocation>
        <location evidence="1 8">Nucleus</location>
    </subcellularLocation>
</comment>
<keyword evidence="14" id="KW-1185">Reference proteome</keyword>
<feature type="domain" description="DNA-directed RNA polymerase III subunit RPC3 winged-helix" evidence="12">
    <location>
        <begin position="535"/>
        <end position="605"/>
    </location>
</feature>
<dbReference type="PANTHER" id="PTHR12949">
    <property type="entry name" value="RNA POLYMERASE III DNA DIRECTED -RELATED"/>
    <property type="match status" value="1"/>
</dbReference>
<dbReference type="InterPro" id="IPR013197">
    <property type="entry name" value="RNA_pol_III_RPC82-rel_HTH"/>
</dbReference>
<evidence type="ECO:0000256" key="3">
    <source>
        <dbReference type="ARBA" id="ARBA00016689"/>
    </source>
</evidence>
<dbReference type="EMBL" id="CABFWN010000002">
    <property type="protein sequence ID" value="VUG17198.1"/>
    <property type="molecule type" value="Genomic_DNA"/>
</dbReference>
<dbReference type="AlphaFoldDB" id="A0A7D9CW33"/>
<evidence type="ECO:0000259" key="10">
    <source>
        <dbReference type="Pfam" id="PF05645"/>
    </source>
</evidence>
<name>A0A7D9CW33_DEKBR</name>
<gene>
    <name evidence="13" type="ORF">DEBR0S2_01002G</name>
</gene>
<evidence type="ECO:0000256" key="4">
    <source>
        <dbReference type="ARBA" id="ARBA00022478"/>
    </source>
</evidence>
<evidence type="ECO:0000256" key="9">
    <source>
        <dbReference type="SAM" id="MobiDB-lite"/>
    </source>
</evidence>
<dbReference type="InterPro" id="IPR039748">
    <property type="entry name" value="RPC3"/>
</dbReference>
<evidence type="ECO:0000259" key="11">
    <source>
        <dbReference type="Pfam" id="PF08221"/>
    </source>
</evidence>
<feature type="domain" description="RNA polymerase III Rpc82 C -terminal" evidence="10">
    <location>
        <begin position="171"/>
        <end position="526"/>
    </location>
</feature>
<dbReference type="InterPro" id="IPR036388">
    <property type="entry name" value="WH-like_DNA-bd_sf"/>
</dbReference>
<evidence type="ECO:0000256" key="1">
    <source>
        <dbReference type="ARBA" id="ARBA00004123"/>
    </source>
</evidence>
<dbReference type="PANTHER" id="PTHR12949:SF0">
    <property type="entry name" value="DNA-DIRECTED RNA POLYMERASE III SUBUNIT RPC3"/>
    <property type="match status" value="1"/>
</dbReference>
<dbReference type="GO" id="GO:0003697">
    <property type="term" value="F:single-stranded DNA binding"/>
    <property type="evidence" value="ECO:0007669"/>
    <property type="project" value="UniProtKB-UniRule"/>
</dbReference>
<evidence type="ECO:0000256" key="8">
    <source>
        <dbReference type="RuleBase" id="RU367076"/>
    </source>
</evidence>
<dbReference type="InterPro" id="IPR055207">
    <property type="entry name" value="POLR3C_WHD"/>
</dbReference>
<protein>
    <recommendedName>
        <fullName evidence="3 8">DNA-directed RNA polymerase III subunit RPC3</fullName>
        <shortName evidence="8">RNA polymerase III subunit C3</shortName>
    </recommendedName>
</protein>
<organism evidence="13 14">
    <name type="scientific">Dekkera bruxellensis</name>
    <name type="common">Brettanomyces custersii</name>
    <dbReference type="NCBI Taxonomy" id="5007"/>
    <lineage>
        <taxon>Eukaryota</taxon>
        <taxon>Fungi</taxon>
        <taxon>Dikarya</taxon>
        <taxon>Ascomycota</taxon>
        <taxon>Saccharomycotina</taxon>
        <taxon>Pichiomycetes</taxon>
        <taxon>Pichiales</taxon>
        <taxon>Pichiaceae</taxon>
        <taxon>Brettanomyces</taxon>
    </lineage>
</organism>
<comment type="function">
    <text evidence="7 8">DNA-dependent RNA polymerase catalyzes the transcription of DNA into RNA using the four ribonucleoside triphosphates as substrates. Specific core component of RNA polymerase III which synthesizes small RNAs, such as 5S rRNA and tRNAs.</text>
</comment>
<comment type="similarity">
    <text evidence="8">Belongs to the RNA polymerase beta chain family.</text>
</comment>
<reference evidence="13 14" key="1">
    <citation type="submission" date="2019-07" db="EMBL/GenBank/DDBJ databases">
        <authorList>
            <person name="Friedrich A."/>
            <person name="Schacherer J."/>
        </authorList>
    </citation>
    <scope>NUCLEOTIDE SEQUENCE [LARGE SCALE GENOMIC DNA]</scope>
</reference>
<evidence type="ECO:0000256" key="2">
    <source>
        <dbReference type="ARBA" id="ARBA00011206"/>
    </source>
</evidence>
<feature type="domain" description="RNA polymerase III subunit RPC82-related helix-turn-helix" evidence="11">
    <location>
        <begin position="26"/>
        <end position="85"/>
    </location>
</feature>
<feature type="compositionally biased region" description="Basic and acidic residues" evidence="9">
    <location>
        <begin position="434"/>
        <end position="443"/>
    </location>
</feature>
<dbReference type="Proteomes" id="UP000478008">
    <property type="component" value="Unassembled WGS sequence"/>
</dbReference>
<proteinExistence type="inferred from homology"/>
<evidence type="ECO:0000313" key="13">
    <source>
        <dbReference type="EMBL" id="VUG17198.1"/>
    </source>
</evidence>
<dbReference type="GO" id="GO:0006351">
    <property type="term" value="P:DNA-templated transcription"/>
    <property type="evidence" value="ECO:0007669"/>
    <property type="project" value="InterPro"/>
</dbReference>
<evidence type="ECO:0000259" key="12">
    <source>
        <dbReference type="Pfam" id="PF22536"/>
    </source>
</evidence>
<evidence type="ECO:0000313" key="14">
    <source>
        <dbReference type="Proteomes" id="UP000478008"/>
    </source>
</evidence>
<dbReference type="Gene3D" id="1.10.10.10">
    <property type="entry name" value="Winged helix-like DNA-binding domain superfamily/Winged helix DNA-binding domain"/>
    <property type="match status" value="2"/>
</dbReference>
<keyword evidence="4 8" id="KW-0240">DNA-directed RNA polymerase</keyword>
<evidence type="ECO:0000256" key="7">
    <source>
        <dbReference type="ARBA" id="ARBA00025127"/>
    </source>
</evidence>
<feature type="region of interest" description="Disordered" evidence="9">
    <location>
        <begin position="407"/>
        <end position="455"/>
    </location>
</feature>
<evidence type="ECO:0000256" key="5">
    <source>
        <dbReference type="ARBA" id="ARBA00023163"/>
    </source>
</evidence>
<keyword evidence="6 8" id="KW-0539">Nucleus</keyword>
<dbReference type="Pfam" id="PF08221">
    <property type="entry name" value="HTH_9"/>
    <property type="match status" value="1"/>
</dbReference>